<dbReference type="GO" id="GO:0043094">
    <property type="term" value="P:metabolic compound salvage"/>
    <property type="evidence" value="ECO:0007669"/>
    <property type="project" value="UniProtKB-UniRule"/>
</dbReference>
<feature type="binding site" evidence="6">
    <location>
        <position position="344"/>
    </location>
    <ligand>
        <name>Mn(2+)</name>
        <dbReference type="ChEBI" id="CHEBI:29035"/>
        <label>1</label>
    </ligand>
</feature>
<dbReference type="Pfam" id="PF01676">
    <property type="entry name" value="Metalloenzyme"/>
    <property type="match status" value="1"/>
</dbReference>
<gene>
    <name evidence="6" type="primary">deoB</name>
    <name evidence="9" type="ordered locus">Dbac_0641</name>
</gene>
<evidence type="ECO:0000313" key="9">
    <source>
        <dbReference type="EMBL" id="ACU88764.1"/>
    </source>
</evidence>
<dbReference type="UniPathway" id="UPA00087">
    <property type="reaction ID" value="UER00173"/>
</dbReference>
<dbReference type="EC" id="5.4.2.7" evidence="6 7"/>
<dbReference type="EMBL" id="CP001629">
    <property type="protein sequence ID" value="ACU88764.1"/>
    <property type="molecule type" value="Genomic_DNA"/>
</dbReference>
<dbReference type="Proteomes" id="UP000002216">
    <property type="component" value="Chromosome"/>
</dbReference>
<feature type="binding site" evidence="6">
    <location>
        <position position="356"/>
    </location>
    <ligand>
        <name>Mn(2+)</name>
        <dbReference type="ChEBI" id="CHEBI:29035"/>
        <label>2</label>
    </ligand>
</feature>
<dbReference type="OrthoDB" id="9769930at2"/>
<dbReference type="HOGENOM" id="CLU_053861_0_0_7"/>
<evidence type="ECO:0000256" key="4">
    <source>
        <dbReference type="ARBA" id="ARBA00023211"/>
    </source>
</evidence>
<dbReference type="CDD" id="cd16009">
    <property type="entry name" value="PPM"/>
    <property type="match status" value="1"/>
</dbReference>
<comment type="similarity">
    <text evidence="1 6">Belongs to the phosphopentomutase family.</text>
</comment>
<sequence length="413" mass="43676">MRRLCLLVLDSLGVGGAPDAELFNDRGADTLGHIAKACVQGVADDGRKGPLRLPVLSSLGLGLAAGLSTGTVPPGLGICGQVRGRYGCASEISRGKDTPSGHFEMTGAPVLFDWGYFAPDTNSIPQALLDELAARAVLPGVLGNCKASGTEILTRLGEEHLRSGRPIVYTSVDSVLQIAAHEEAFGLERLLAVCAIARELADKYRIARIIARPFVGKDAATFVRTGNRRDFSIPAPSPTILDLLTDGGGTVLCVGKVGDIFAHRGVSRTIRAHGHDRLLDATLEAWDSAGDRTLVMTNFVDFDSVHGHRRDVAGYARALEALDARLPELLSRLMPGDVCILTADHGCDPTWPGTDHTRERVPVLVFGPGLAAGCMGVRDSLSDIGASVAHFFGMTGTGHGRSFFAQDELSNLP</sequence>
<dbReference type="HAMAP" id="MF_00740">
    <property type="entry name" value="Phosphopentomut"/>
    <property type="match status" value="1"/>
</dbReference>
<comment type="function">
    <text evidence="6">Isomerase that catalyzes the conversion of deoxy-ribose 1-phosphate (dRib-1-P) and ribose 1-phosphate (Rib-1-P) to deoxy-ribose 5-phosphate (dRib-5-P) and ribose 5-phosphate (Rib-5-P), respectively.</text>
</comment>
<evidence type="ECO:0000256" key="3">
    <source>
        <dbReference type="ARBA" id="ARBA00022723"/>
    </source>
</evidence>
<dbReference type="eggNOG" id="COG1015">
    <property type="taxonomic scope" value="Bacteria"/>
</dbReference>
<evidence type="ECO:0000256" key="5">
    <source>
        <dbReference type="ARBA" id="ARBA00023235"/>
    </source>
</evidence>
<dbReference type="AlphaFoldDB" id="C7LX91"/>
<dbReference type="InterPro" id="IPR017850">
    <property type="entry name" value="Alkaline_phosphatase_core_sf"/>
</dbReference>
<dbReference type="PANTHER" id="PTHR21110:SF0">
    <property type="entry name" value="PHOSPHOPENTOMUTASE"/>
    <property type="match status" value="1"/>
</dbReference>
<dbReference type="STRING" id="525897.Dbac_0641"/>
<keyword evidence="4 6" id="KW-0464">Manganese</keyword>
<feature type="domain" description="Metalloenzyme" evidence="8">
    <location>
        <begin position="3"/>
        <end position="394"/>
    </location>
</feature>
<evidence type="ECO:0000256" key="1">
    <source>
        <dbReference type="ARBA" id="ARBA00010373"/>
    </source>
</evidence>
<dbReference type="Gene3D" id="3.30.70.1250">
    <property type="entry name" value="Phosphopentomutase"/>
    <property type="match status" value="1"/>
</dbReference>
<protein>
    <recommendedName>
        <fullName evidence="6 7">Phosphopentomutase</fullName>
        <ecNumber evidence="6 7">5.4.2.7</ecNumber>
    </recommendedName>
    <alternativeName>
        <fullName evidence="6">Phosphodeoxyribomutase</fullName>
    </alternativeName>
</protein>
<dbReference type="PANTHER" id="PTHR21110">
    <property type="entry name" value="PHOSPHOPENTOMUTASE"/>
    <property type="match status" value="1"/>
</dbReference>
<feature type="binding site" evidence="6">
    <location>
        <position position="303"/>
    </location>
    <ligand>
        <name>Mn(2+)</name>
        <dbReference type="ChEBI" id="CHEBI:29035"/>
        <label>2</label>
    </ligand>
</feature>
<comment type="catalytic activity">
    <reaction evidence="6">
        <text>2-deoxy-alpha-D-ribose 1-phosphate = 2-deoxy-D-ribose 5-phosphate</text>
        <dbReference type="Rhea" id="RHEA:27658"/>
        <dbReference type="ChEBI" id="CHEBI:57259"/>
        <dbReference type="ChEBI" id="CHEBI:62877"/>
        <dbReference type="EC" id="5.4.2.7"/>
    </reaction>
</comment>
<dbReference type="GO" id="GO:0008973">
    <property type="term" value="F:phosphopentomutase activity"/>
    <property type="evidence" value="ECO:0007669"/>
    <property type="project" value="UniProtKB-UniRule"/>
</dbReference>
<dbReference type="Gene3D" id="3.40.720.10">
    <property type="entry name" value="Alkaline Phosphatase, subunit A"/>
    <property type="match status" value="1"/>
</dbReference>
<comment type="subcellular location">
    <subcellularLocation>
        <location evidence="6">Cytoplasm</location>
    </subcellularLocation>
</comment>
<keyword evidence="5 6" id="KW-0413">Isomerase</keyword>
<feature type="binding site" evidence="6">
    <location>
        <position position="308"/>
    </location>
    <ligand>
        <name>Mn(2+)</name>
        <dbReference type="ChEBI" id="CHEBI:29035"/>
        <label>2</label>
    </ligand>
</feature>
<dbReference type="InterPro" id="IPR006124">
    <property type="entry name" value="Metalloenzyme"/>
</dbReference>
<accession>C7LX91</accession>
<dbReference type="SUPFAM" id="SSF53649">
    <property type="entry name" value="Alkaline phosphatase-like"/>
    <property type="match status" value="1"/>
</dbReference>
<dbReference type="PIRSF" id="PIRSF001491">
    <property type="entry name" value="Ppentomutase"/>
    <property type="match status" value="1"/>
</dbReference>
<comment type="cofactor">
    <cofactor evidence="6">
        <name>Mn(2+)</name>
        <dbReference type="ChEBI" id="CHEBI:29035"/>
    </cofactor>
    <text evidence="6">Binds 2 manganese ions.</text>
</comment>
<evidence type="ECO:0000256" key="2">
    <source>
        <dbReference type="ARBA" id="ARBA00022490"/>
    </source>
</evidence>
<dbReference type="GO" id="GO:0006018">
    <property type="term" value="P:2-deoxyribose 1-phosphate catabolic process"/>
    <property type="evidence" value="ECO:0007669"/>
    <property type="project" value="UniProtKB-UniRule"/>
</dbReference>
<dbReference type="GO" id="GO:0005829">
    <property type="term" value="C:cytosol"/>
    <property type="evidence" value="ECO:0007669"/>
    <property type="project" value="TreeGrafter"/>
</dbReference>
<keyword evidence="10" id="KW-1185">Reference proteome</keyword>
<organism evidence="9 10">
    <name type="scientific">Desulfomicrobium baculatum (strain DSM 4028 / VKM B-1378 / X)</name>
    <name type="common">Desulfovibrio baculatus</name>
    <dbReference type="NCBI Taxonomy" id="525897"/>
    <lineage>
        <taxon>Bacteria</taxon>
        <taxon>Pseudomonadati</taxon>
        <taxon>Thermodesulfobacteriota</taxon>
        <taxon>Desulfovibrionia</taxon>
        <taxon>Desulfovibrionales</taxon>
        <taxon>Desulfomicrobiaceae</taxon>
        <taxon>Desulfomicrobium</taxon>
    </lineage>
</organism>
<dbReference type="SUPFAM" id="SSF143856">
    <property type="entry name" value="DeoB insert domain-like"/>
    <property type="match status" value="1"/>
</dbReference>
<feature type="binding site" evidence="6">
    <location>
        <position position="345"/>
    </location>
    <ligand>
        <name>Mn(2+)</name>
        <dbReference type="ChEBI" id="CHEBI:29035"/>
        <label>1</label>
    </ligand>
</feature>
<comment type="catalytic activity">
    <reaction evidence="6">
        <text>alpha-D-ribose 1-phosphate = D-ribose 5-phosphate</text>
        <dbReference type="Rhea" id="RHEA:18793"/>
        <dbReference type="ChEBI" id="CHEBI:57720"/>
        <dbReference type="ChEBI" id="CHEBI:78346"/>
        <dbReference type="EC" id="5.4.2.7"/>
    </reaction>
</comment>
<dbReference type="InterPro" id="IPR010045">
    <property type="entry name" value="DeoB"/>
</dbReference>
<dbReference type="InterPro" id="IPR024052">
    <property type="entry name" value="Phosphopentomutase_DeoB_cap_sf"/>
</dbReference>
<dbReference type="RefSeq" id="WP_015772864.1">
    <property type="nucleotide sequence ID" value="NC_013173.1"/>
</dbReference>
<evidence type="ECO:0000256" key="6">
    <source>
        <dbReference type="HAMAP-Rule" id="MF_00740"/>
    </source>
</evidence>
<proteinExistence type="inferred from homology"/>
<dbReference type="NCBIfam" id="TIGR01696">
    <property type="entry name" value="deoB"/>
    <property type="match status" value="1"/>
</dbReference>
<dbReference type="GO" id="GO:0030145">
    <property type="term" value="F:manganese ion binding"/>
    <property type="evidence" value="ECO:0007669"/>
    <property type="project" value="UniProtKB-UniRule"/>
</dbReference>
<keyword evidence="3 6" id="KW-0479">Metal-binding</keyword>
<dbReference type="FunFam" id="3.30.70.1250:FF:000001">
    <property type="entry name" value="Phosphopentomutase"/>
    <property type="match status" value="1"/>
</dbReference>
<evidence type="ECO:0000259" key="8">
    <source>
        <dbReference type="Pfam" id="PF01676"/>
    </source>
</evidence>
<evidence type="ECO:0000256" key="7">
    <source>
        <dbReference type="NCBIfam" id="TIGR01696"/>
    </source>
</evidence>
<name>C7LX91_DESBD</name>
<dbReference type="KEGG" id="dba:Dbac_0641"/>
<dbReference type="NCBIfam" id="NF003766">
    <property type="entry name" value="PRK05362.1"/>
    <property type="match status" value="1"/>
</dbReference>
<dbReference type="GO" id="GO:0006015">
    <property type="term" value="P:5-phosphoribose 1-diphosphate biosynthetic process"/>
    <property type="evidence" value="ECO:0007669"/>
    <property type="project" value="UniProtKB-UniPathway"/>
</dbReference>
<reference evidence="9 10" key="1">
    <citation type="journal article" date="2009" name="Stand. Genomic Sci.">
        <title>Complete genome sequence of Desulfomicrobium baculatum type strain (X).</title>
        <authorList>
            <person name="Copeland A."/>
            <person name="Spring S."/>
            <person name="Goker M."/>
            <person name="Schneider S."/>
            <person name="Lapidus A."/>
            <person name="Del Rio T.G."/>
            <person name="Tice H."/>
            <person name="Cheng J.F."/>
            <person name="Chen F."/>
            <person name="Nolan M."/>
            <person name="Bruce D."/>
            <person name="Goodwin L."/>
            <person name="Pitluck S."/>
            <person name="Ivanova N."/>
            <person name="Mavrommatis K."/>
            <person name="Ovchinnikova G."/>
            <person name="Pati A."/>
            <person name="Chen A."/>
            <person name="Palaniappan K."/>
            <person name="Land M."/>
            <person name="Hauser L."/>
            <person name="Chang Y.J."/>
            <person name="Jeffries C.C."/>
            <person name="Meincke L."/>
            <person name="Sims D."/>
            <person name="Brettin T."/>
            <person name="Detter J.C."/>
            <person name="Han C."/>
            <person name="Chain P."/>
            <person name="Bristow J."/>
            <person name="Eisen J.A."/>
            <person name="Markowitz V."/>
            <person name="Hugenholtz P."/>
            <person name="Kyrpides N.C."/>
            <person name="Klenk H.P."/>
            <person name="Lucas S."/>
        </authorList>
    </citation>
    <scope>NUCLEOTIDE SEQUENCE [LARGE SCALE GENOMIC DNA]</scope>
    <source>
        <strain evidence="10">DSM 4028 / VKM B-1378 / X</strain>
    </source>
</reference>
<dbReference type="GO" id="GO:0009117">
    <property type="term" value="P:nucleotide metabolic process"/>
    <property type="evidence" value="ECO:0007669"/>
    <property type="project" value="UniProtKB-UniRule"/>
</dbReference>
<keyword evidence="2 6" id="KW-0963">Cytoplasm</keyword>
<feature type="binding site" evidence="6">
    <location>
        <position position="10"/>
    </location>
    <ligand>
        <name>Mn(2+)</name>
        <dbReference type="ChEBI" id="CHEBI:29035"/>
        <label>1</label>
    </ligand>
</feature>
<dbReference type="GO" id="GO:0000287">
    <property type="term" value="F:magnesium ion binding"/>
    <property type="evidence" value="ECO:0007669"/>
    <property type="project" value="UniProtKB-UniRule"/>
</dbReference>
<comment type="pathway">
    <text evidence="6">Carbohydrate degradation; 2-deoxy-D-ribose 1-phosphate degradation; D-glyceraldehyde 3-phosphate and acetaldehyde from 2-deoxy-alpha-D-ribose 1-phosphate: step 1/2.</text>
</comment>
<evidence type="ECO:0000313" key="10">
    <source>
        <dbReference type="Proteomes" id="UP000002216"/>
    </source>
</evidence>